<reference evidence="6 7" key="1">
    <citation type="submission" date="2022-04" db="EMBL/GenBank/DDBJ databases">
        <title>Halobacillus sp. isolated from saltern.</title>
        <authorList>
            <person name="Won M."/>
            <person name="Lee C.-M."/>
            <person name="Woen H.-Y."/>
            <person name="Kwon S.-W."/>
        </authorList>
    </citation>
    <scope>NUCLEOTIDE SEQUENCE [LARGE SCALE GENOMIC DNA]</scope>
    <source>
        <strain evidence="6 7">SSTM10-2</strain>
    </source>
</reference>
<organism evidence="6 7">
    <name type="scientific">Halobacillus shinanisalinarum</name>
    <dbReference type="NCBI Taxonomy" id="2932258"/>
    <lineage>
        <taxon>Bacteria</taxon>
        <taxon>Bacillati</taxon>
        <taxon>Bacillota</taxon>
        <taxon>Bacilli</taxon>
        <taxon>Bacillales</taxon>
        <taxon>Bacillaceae</taxon>
        <taxon>Halobacillus</taxon>
    </lineage>
</organism>
<evidence type="ECO:0000256" key="3">
    <source>
        <dbReference type="ARBA" id="ARBA00023315"/>
    </source>
</evidence>
<dbReference type="PANTHER" id="PTHR11877">
    <property type="entry name" value="HYDROXYMETHYLGLUTARYL-COA SYNTHASE"/>
    <property type="match status" value="1"/>
</dbReference>
<dbReference type="RefSeq" id="WP_244753142.1">
    <property type="nucleotide sequence ID" value="NZ_CP095074.1"/>
</dbReference>
<dbReference type="InterPro" id="IPR001099">
    <property type="entry name" value="Chalcone/stilbene_synt_N"/>
</dbReference>
<keyword evidence="3" id="KW-0012">Acyltransferase</keyword>
<proteinExistence type="inferred from homology"/>
<dbReference type="PANTHER" id="PTHR11877:SF99">
    <property type="entry name" value="1,3,6,8-TETRAHYDROXYNAPHTHALENE SYNTHASE"/>
    <property type="match status" value="1"/>
</dbReference>
<gene>
    <name evidence="6" type="ORF">MUO14_00560</name>
</gene>
<dbReference type="InterPro" id="IPR016039">
    <property type="entry name" value="Thiolase-like"/>
</dbReference>
<dbReference type="InterPro" id="IPR012328">
    <property type="entry name" value="Chalcone/stilbene_synt_C"/>
</dbReference>
<dbReference type="PIRSF" id="PIRSF000451">
    <property type="entry name" value="PKS_III"/>
    <property type="match status" value="1"/>
</dbReference>
<evidence type="ECO:0000256" key="1">
    <source>
        <dbReference type="ARBA" id="ARBA00005531"/>
    </source>
</evidence>
<keyword evidence="7" id="KW-1185">Reference proteome</keyword>
<evidence type="ECO:0000259" key="5">
    <source>
        <dbReference type="Pfam" id="PF02797"/>
    </source>
</evidence>
<comment type="similarity">
    <text evidence="1">Belongs to the thiolase-like superfamily. Chalcone/stilbene synthases family.</text>
</comment>
<dbReference type="Pfam" id="PF02797">
    <property type="entry name" value="Chal_sti_synt_C"/>
    <property type="match status" value="1"/>
</dbReference>
<evidence type="ECO:0000259" key="4">
    <source>
        <dbReference type="Pfam" id="PF00195"/>
    </source>
</evidence>
<dbReference type="EMBL" id="CP095074">
    <property type="protein sequence ID" value="UOQ93534.1"/>
    <property type="molecule type" value="Genomic_DNA"/>
</dbReference>
<dbReference type="Proteomes" id="UP000831880">
    <property type="component" value="Chromosome"/>
</dbReference>
<sequence length="361" mass="39832">MSYILSTSTQTAENCYTQTEIQNLVDKVFPLKAHEKKRLMPIFEHANIKERQFSSCLSWYEQTHSLKERNDLYQTSAVDYCEQAIGKCLGNSAFLSNSIPAQSIDHIIFISSTGIATPTLDTYLIDKLGCKDTVKRTPIFGLGCAGGTSGIAKAHEYLKGAPESNVLIVCVELCSLTFQLDDSSVSNFVGTALFGDGASAVLMAGETSSLLKHRTSAVPKVEHISTKTKPHSQSVMGWRVVDTGFEVVFNKSIPNLVRRFWSSHIQDFLSSNGWTVEELPFLVAHPGGKKVLEAYEEVLNVPESALTFSRNILRDHGNMSSPTVHFVLDQAMRSKPKRKTRSIMASLGPGFTSELVSLEWS</sequence>
<dbReference type="InterPro" id="IPR011141">
    <property type="entry name" value="Polyketide_synthase_type-III"/>
</dbReference>
<dbReference type="Gene3D" id="3.40.47.10">
    <property type="match status" value="2"/>
</dbReference>
<feature type="domain" description="Chalcone/stilbene synthase N-terminal" evidence="4">
    <location>
        <begin position="61"/>
        <end position="204"/>
    </location>
</feature>
<dbReference type="Pfam" id="PF00195">
    <property type="entry name" value="Chal_sti_synt_N"/>
    <property type="match status" value="1"/>
</dbReference>
<dbReference type="CDD" id="cd00831">
    <property type="entry name" value="CHS_like"/>
    <property type="match status" value="1"/>
</dbReference>
<evidence type="ECO:0000256" key="2">
    <source>
        <dbReference type="ARBA" id="ARBA00022679"/>
    </source>
</evidence>
<evidence type="ECO:0000313" key="6">
    <source>
        <dbReference type="EMBL" id="UOQ93534.1"/>
    </source>
</evidence>
<keyword evidence="2" id="KW-0808">Transferase</keyword>
<accession>A0ABY4GZN4</accession>
<evidence type="ECO:0000313" key="7">
    <source>
        <dbReference type="Proteomes" id="UP000831880"/>
    </source>
</evidence>
<feature type="domain" description="Chalcone/stilbene synthase C-terminal" evidence="5">
    <location>
        <begin position="229"/>
        <end position="356"/>
    </location>
</feature>
<protein>
    <submittedName>
        <fullName evidence="6">Naringenin-chalcone synthase</fullName>
    </submittedName>
</protein>
<dbReference type="SUPFAM" id="SSF53901">
    <property type="entry name" value="Thiolase-like"/>
    <property type="match status" value="2"/>
</dbReference>
<name>A0ABY4GZN4_9BACI</name>